<feature type="transmembrane region" description="Helical" evidence="1">
    <location>
        <begin position="131"/>
        <end position="149"/>
    </location>
</feature>
<comment type="caution">
    <text evidence="2">The sequence shown here is derived from an EMBL/GenBank/DDBJ whole genome shotgun (WGS) entry which is preliminary data.</text>
</comment>
<keyword evidence="1" id="KW-0812">Transmembrane</keyword>
<evidence type="ECO:0000313" key="2">
    <source>
        <dbReference type="EMBL" id="MBL1088167.1"/>
    </source>
</evidence>
<accession>A0ABS1MKG9</accession>
<keyword evidence="1" id="KW-0472">Membrane</keyword>
<dbReference type="RefSeq" id="WP_201801343.1">
    <property type="nucleotide sequence ID" value="NZ_JAERRI010000001.1"/>
</dbReference>
<dbReference type="PROSITE" id="PS51257">
    <property type="entry name" value="PROKAR_LIPOPROTEIN"/>
    <property type="match status" value="1"/>
</dbReference>
<feature type="transmembrane region" description="Helical" evidence="1">
    <location>
        <begin position="7"/>
        <end position="28"/>
    </location>
</feature>
<protein>
    <submittedName>
        <fullName evidence="2">Transferase</fullName>
    </submittedName>
</protein>
<dbReference type="GO" id="GO:0016740">
    <property type="term" value="F:transferase activity"/>
    <property type="evidence" value="ECO:0007669"/>
    <property type="project" value="UniProtKB-KW"/>
</dbReference>
<reference evidence="2 3" key="1">
    <citation type="submission" date="2021-01" db="EMBL/GenBank/DDBJ databases">
        <title>WGS of actinomycetes isolated from Thailand.</title>
        <authorList>
            <person name="Thawai C."/>
        </authorList>
    </citation>
    <scope>NUCLEOTIDE SEQUENCE [LARGE SCALE GENOMIC DNA]</scope>
    <source>
        <strain evidence="2 3">CH9-7</strain>
    </source>
</reference>
<dbReference type="EMBL" id="JAERRI010000001">
    <property type="protein sequence ID" value="MBL1088167.1"/>
    <property type="molecule type" value="Genomic_DNA"/>
</dbReference>
<gene>
    <name evidence="2" type="ORF">JK360_01945</name>
</gene>
<feature type="transmembrane region" description="Helical" evidence="1">
    <location>
        <begin position="472"/>
        <end position="496"/>
    </location>
</feature>
<keyword evidence="1" id="KW-1133">Transmembrane helix</keyword>
<feature type="transmembrane region" description="Helical" evidence="1">
    <location>
        <begin position="211"/>
        <end position="230"/>
    </location>
</feature>
<feature type="transmembrane region" description="Helical" evidence="1">
    <location>
        <begin position="178"/>
        <end position="199"/>
    </location>
</feature>
<sequence>MSSGLRAIARLVTAIAAVTIYLALHLTVTACLDLRARDRFREAPTQAAAFVAALDRYADGAEPARAHIRRIDAWFGENAPSGRSRSAISSAAGHAEEGRVSLARKEVAGLATEIERDQARLDRELSSSTAVALYWAVPAGLLLVPVLRLRRRRRSGAAEIVEVVSRFVPQQPWWRRPVFLAGSWVGYGLFATGSLAAATSEQRGYTMPLETQVLLLLGGLAALGAGVLVLRHCRPRSARSAAQALLADGRKPVLYLRSFADDDTAASVDDGVPVNIHSREEQLAGALSAFGPVIAVGKPGEPLPRLGAARFYLPPDDWQPVVLRLMELSQLIVLGLGLGEGLWWEVEQARATQPARKLVLLVPGGRPGVAARLDEHLPTPSRLDEVIAGDSWISAVIAFDSEGRPKVHPVGPRPGTTTRRGVLGSLAAGVRRAGRTWMIPLSMPAHQVVRAMKAALASVGVRRRMLVWKGVFAMQTALWKGFALVVALALLSWLVFRALPLFDH</sequence>
<dbReference type="Proteomes" id="UP000629371">
    <property type="component" value="Unassembled WGS sequence"/>
</dbReference>
<keyword evidence="2" id="KW-0808">Transferase</keyword>
<proteinExistence type="predicted"/>
<keyword evidence="3" id="KW-1185">Reference proteome</keyword>
<name>A0ABS1MKG9_9ACTN</name>
<evidence type="ECO:0000313" key="3">
    <source>
        <dbReference type="Proteomes" id="UP000629371"/>
    </source>
</evidence>
<organism evidence="2 3">
    <name type="scientific">Streptomyces siderophoricus</name>
    <dbReference type="NCBI Taxonomy" id="2802281"/>
    <lineage>
        <taxon>Bacteria</taxon>
        <taxon>Bacillati</taxon>
        <taxon>Actinomycetota</taxon>
        <taxon>Actinomycetes</taxon>
        <taxon>Kitasatosporales</taxon>
        <taxon>Streptomycetaceae</taxon>
        <taxon>Streptomyces</taxon>
    </lineage>
</organism>
<evidence type="ECO:0000256" key="1">
    <source>
        <dbReference type="SAM" id="Phobius"/>
    </source>
</evidence>